<dbReference type="InterPro" id="IPR029058">
    <property type="entry name" value="AB_hydrolase_fold"/>
</dbReference>
<gene>
    <name evidence="3" type="ORF">ABAZ39_13845</name>
</gene>
<dbReference type="RefSeq" id="WP_038530118.1">
    <property type="nucleotide sequence ID" value="NZ_CP007793.1"/>
</dbReference>
<protein>
    <submittedName>
        <fullName evidence="3">Transporter</fullName>
    </submittedName>
</protein>
<dbReference type="EMBL" id="CP007793">
    <property type="protein sequence ID" value="AIB13043.1"/>
    <property type="molecule type" value="Genomic_DNA"/>
</dbReference>
<keyword evidence="1" id="KW-0732">Signal</keyword>
<evidence type="ECO:0000313" key="3">
    <source>
        <dbReference type="EMBL" id="AIB13043.1"/>
    </source>
</evidence>
<dbReference type="Gene3D" id="3.40.50.1820">
    <property type="entry name" value="alpha/beta hydrolase"/>
    <property type="match status" value="1"/>
</dbReference>
<dbReference type="InterPro" id="IPR050266">
    <property type="entry name" value="AB_hydrolase_sf"/>
</dbReference>
<dbReference type="KEGG" id="abq:ABAZ39_13845"/>
<dbReference type="InterPro" id="IPR000073">
    <property type="entry name" value="AB_hydrolase_1"/>
</dbReference>
<reference evidence="3 4" key="1">
    <citation type="journal article" date="2014" name="Genome Announc.">
        <title>Complete Genome Sequence of the Model Rhizosphere Strain Azospirillum brasilense Az39, Successfully Applied in Agriculture.</title>
        <authorList>
            <person name="Rivera D."/>
            <person name="Revale S."/>
            <person name="Molina R."/>
            <person name="Gualpa J."/>
            <person name="Puente M."/>
            <person name="Maroniche G."/>
            <person name="Paris G."/>
            <person name="Baker D."/>
            <person name="Clavijo B."/>
            <person name="McLay K."/>
            <person name="Spaepen S."/>
            <person name="Perticari A."/>
            <person name="Vazquez M."/>
            <person name="Wisniewski-Dye F."/>
            <person name="Watkins C."/>
            <person name="Martinez-Abarca F."/>
            <person name="Vanderleyden J."/>
            <person name="Cassan F."/>
        </authorList>
    </citation>
    <scope>NUCLEOTIDE SEQUENCE [LARGE SCALE GENOMIC DNA]</scope>
    <source>
        <strain evidence="3 4">Az39</strain>
    </source>
</reference>
<feature type="signal peptide" evidence="1">
    <location>
        <begin position="1"/>
        <end position="33"/>
    </location>
</feature>
<dbReference type="Proteomes" id="UP000027186">
    <property type="component" value="Chromosome"/>
</dbReference>
<feature type="domain" description="AB hydrolase-1" evidence="2">
    <location>
        <begin position="89"/>
        <end position="468"/>
    </location>
</feature>
<dbReference type="GO" id="GO:0016020">
    <property type="term" value="C:membrane"/>
    <property type="evidence" value="ECO:0007669"/>
    <property type="project" value="TreeGrafter"/>
</dbReference>
<proteinExistence type="predicted"/>
<dbReference type="PANTHER" id="PTHR43798">
    <property type="entry name" value="MONOACYLGLYCEROL LIPASE"/>
    <property type="match status" value="1"/>
</dbReference>
<feature type="chain" id="PRO_5001586985" evidence="1">
    <location>
        <begin position="34"/>
        <end position="505"/>
    </location>
</feature>
<dbReference type="AlphaFoldDB" id="A0A060DPI3"/>
<evidence type="ECO:0000259" key="2">
    <source>
        <dbReference type="Pfam" id="PF00561"/>
    </source>
</evidence>
<sequence>MTRRAHHRWFGTLAAALLAVVLAPSLVPAPAKADPRFVPGPCWFSVPEGEAALCGTVGVPDRRDRPATRAFRLPVVVLLSTAKQPSPDPVLFLEGGPGASPFGSGEAVEERMEVWWSLTAGFRRSRHVVLFDPRGAGRAEPDTDCPELDVLGASPRLRPVSRDRRATLERTAIAACRDRFTANGLDGAMFTTPIAADDAMDVAAALGAPRVNLFAVSYGTRVALEILRRHGGRVRTAVLDSIYPPDVNATEEAPWLVHRAFKRLFDDCAANRVCRAAYPDLERHLLELVERLGKAPVDVPVGDPEIPRWVRLDSAAALSALLEAMAEGESVPRLPALIERAWRGRYDRLTDWVPAPWLGDPDSAEGMAFSIECRETVNPADPLRLADAARRFAPYGAVTADDPGRRVCAQWPAAAQEASERLPVASPVPVLLLSGAYDPLTPPEWAERAATTLPKSRHLVFRSAGHLVTASDDCAVAVAAQFVDSESLPANACPAAAKPPGFQPP</sequence>
<evidence type="ECO:0000313" key="4">
    <source>
        <dbReference type="Proteomes" id="UP000027186"/>
    </source>
</evidence>
<name>A0A060DPI3_9PROT</name>
<dbReference type="Pfam" id="PF00561">
    <property type="entry name" value="Abhydrolase_1"/>
    <property type="match status" value="1"/>
</dbReference>
<organism evidence="3 4">
    <name type="scientific">Azospirillum argentinense</name>
    <dbReference type="NCBI Taxonomy" id="2970906"/>
    <lineage>
        <taxon>Bacteria</taxon>
        <taxon>Pseudomonadati</taxon>
        <taxon>Pseudomonadota</taxon>
        <taxon>Alphaproteobacteria</taxon>
        <taxon>Rhodospirillales</taxon>
        <taxon>Azospirillaceae</taxon>
        <taxon>Azospirillum</taxon>
    </lineage>
</organism>
<dbReference type="SUPFAM" id="SSF53474">
    <property type="entry name" value="alpha/beta-Hydrolases"/>
    <property type="match status" value="1"/>
</dbReference>
<accession>A0A060DPI3</accession>
<dbReference type="PANTHER" id="PTHR43798:SF27">
    <property type="entry name" value="HYDROLASE ALPHA_BETA HYDROLASE FOLD FAMILY"/>
    <property type="match status" value="1"/>
</dbReference>
<evidence type="ECO:0000256" key="1">
    <source>
        <dbReference type="SAM" id="SignalP"/>
    </source>
</evidence>